<dbReference type="SMART" id="SM00587">
    <property type="entry name" value="CHK"/>
    <property type="match status" value="1"/>
</dbReference>
<accession>A0A8J6HXU5</accession>
<dbReference type="PANTHER" id="PTHR11012:SF55">
    <property type="entry name" value="BHLH DOMAIN-CONTAINING PROTEIN"/>
    <property type="match status" value="1"/>
</dbReference>
<proteinExistence type="predicted"/>
<dbReference type="Gene3D" id="3.90.1200.10">
    <property type="match status" value="1"/>
</dbReference>
<dbReference type="PANTHER" id="PTHR11012">
    <property type="entry name" value="PROTEIN KINASE-LIKE DOMAIN-CONTAINING"/>
    <property type="match status" value="1"/>
</dbReference>
<comment type="caution">
    <text evidence="2">The sequence shown here is derived from an EMBL/GenBank/DDBJ whole genome shotgun (WGS) entry which is preliminary data.</text>
</comment>
<feature type="domain" description="CHK kinase-like" evidence="1">
    <location>
        <begin position="117"/>
        <end position="266"/>
    </location>
</feature>
<dbReference type="InterPro" id="IPR011009">
    <property type="entry name" value="Kinase-like_dom_sf"/>
</dbReference>
<reference evidence="2" key="2">
    <citation type="submission" date="2021-08" db="EMBL/GenBank/DDBJ databases">
        <authorList>
            <person name="Eriksson T."/>
        </authorList>
    </citation>
    <scope>NUCLEOTIDE SEQUENCE</scope>
    <source>
        <strain evidence="2">Stoneville</strain>
        <tissue evidence="2">Whole head</tissue>
    </source>
</reference>
<evidence type="ECO:0000259" key="1">
    <source>
        <dbReference type="SMART" id="SM00587"/>
    </source>
</evidence>
<dbReference type="SUPFAM" id="SSF56112">
    <property type="entry name" value="Protein kinase-like (PK-like)"/>
    <property type="match status" value="1"/>
</dbReference>
<name>A0A8J6HXU5_TENMO</name>
<protein>
    <recommendedName>
        <fullName evidence="1">CHK kinase-like domain-containing protein</fullName>
    </recommendedName>
</protein>
<evidence type="ECO:0000313" key="3">
    <source>
        <dbReference type="Proteomes" id="UP000719412"/>
    </source>
</evidence>
<dbReference type="Proteomes" id="UP000719412">
    <property type="component" value="Unassembled WGS sequence"/>
</dbReference>
<reference evidence="2" key="1">
    <citation type="journal article" date="2020" name="J Insects Food Feed">
        <title>The yellow mealworm (Tenebrio molitor) genome: a resource for the emerging insects as food and feed industry.</title>
        <authorList>
            <person name="Eriksson T."/>
            <person name="Andere A."/>
            <person name="Kelstrup H."/>
            <person name="Emery V."/>
            <person name="Picard C."/>
        </authorList>
    </citation>
    <scope>NUCLEOTIDE SEQUENCE</scope>
    <source>
        <strain evidence="2">Stoneville</strain>
        <tissue evidence="2">Whole head</tissue>
    </source>
</reference>
<organism evidence="2 3">
    <name type="scientific">Tenebrio molitor</name>
    <name type="common">Yellow mealworm beetle</name>
    <dbReference type="NCBI Taxonomy" id="7067"/>
    <lineage>
        <taxon>Eukaryota</taxon>
        <taxon>Metazoa</taxon>
        <taxon>Ecdysozoa</taxon>
        <taxon>Arthropoda</taxon>
        <taxon>Hexapoda</taxon>
        <taxon>Insecta</taxon>
        <taxon>Pterygota</taxon>
        <taxon>Neoptera</taxon>
        <taxon>Endopterygota</taxon>
        <taxon>Coleoptera</taxon>
        <taxon>Polyphaga</taxon>
        <taxon>Cucujiformia</taxon>
        <taxon>Tenebrionidae</taxon>
        <taxon>Tenebrio</taxon>
    </lineage>
</organism>
<evidence type="ECO:0000313" key="2">
    <source>
        <dbReference type="EMBL" id="KAH0822028.1"/>
    </source>
</evidence>
<keyword evidence="3" id="KW-1185">Reference proteome</keyword>
<dbReference type="InterPro" id="IPR004119">
    <property type="entry name" value="EcKL"/>
</dbReference>
<dbReference type="Pfam" id="PF02958">
    <property type="entry name" value="EcKL"/>
    <property type="match status" value="3"/>
</dbReference>
<dbReference type="AlphaFoldDB" id="A0A8J6HXU5"/>
<dbReference type="InterPro" id="IPR015897">
    <property type="entry name" value="CHK_kinase-like"/>
</dbReference>
<dbReference type="EMBL" id="JABDTM020004708">
    <property type="protein sequence ID" value="KAH0822028.1"/>
    <property type="molecule type" value="Genomic_DNA"/>
</dbReference>
<sequence length="529" mass="60685">MSAEQIKNIEDLIPLGDGKKIVDYKIKLLTAPGENSGSLMLKVDFTVKTPTGNEEIHAAAKTVPPNELIQEVFNTAVTFRNEIAFYKKIVPLLQDFQKQHGVKEVIDFVPKYYGSRLNLKGDEGKVDQDAVLLLENLKLANYDTRIRFGRGQTHHDRFGTVPCGELKPLKERILNAFDESFAPRETRETFATITHNDCWVNNFLLKLENGKPVKNIIVDYQLCSYGSPARDIVFFLYSSVQNDVLKEHYDDLIKLYYQIFISTLEQLKCVTAPFTFEALEKEINNEARYSQFGHVTFMLYPVFRPQADIPDNTEINMFNHKIPDAHKRKFTVKLRIANMSAEQIKNIENLIPLGKGKKMVNWKIKRFTASGENYGSLMLSVDIVVKTPTGSEEIHAIAKAIPHSEFIQKLFNAPVTFRNEITFYKKILPMLQRFQRQHGDKEVIDFVAKYYGSRLNLKGDAYKVDQDAVLLLENLTVANYTTLDRTQGFDLDAAKLIITDLAQFHAVPLAFKLKKPEIFEREIMPYLRL</sequence>
<gene>
    <name evidence="2" type="ORF">GEV33_000763</name>
</gene>